<sequence length="823" mass="82740">MKVAILLALVAVARAGLVGHGHGHAAVAVAAVPEAGHSSQHRVQDLHGNYKFGYKEAHTSGGSFRQEAGDAWGNKVGSYGLTDADGREYFELGLELKESAHLQFLLLLFAAGAATADLTHLGHSPDGSQQYRTQGPGGYSFGYSHAHGAGGGASWRKESADAAGNVIGSYGLKDVDGRVRLVTYVANQDGFQANVQSNEPGLPQQHPGLGAGITQWPIPQGHVQGHHPGAHPGAIGTASNQGSWASGGGPQVASGHADAPGGAPYSFSYDSSATAGPFQQEMGDSLGNKKGIYGLPGRTVNYVADAGGFRASVQSNEPGVDNSKSPADVVFTGSPSAVIPPPSPSASSGNPEDGNSGLVLPPPYLGVTGATASGHRIQWQPASASGAYDFEYGQGIGPFQKESGDATGNKKGVYGLNDLDGRMRTVNYVADDGGFRATVVSNEPGVDDVQDPADVDVTKRPEPAGIALVHLGPPGSAHSGAALVPPTSIGAGAPAIPVAPAGSAFPAPPGSVGPVDTGFGQQDGSGAYNFAYGNDQIEGPWQKESGDAVGNKAGSYGLRINDGRFRTVNYVAGAQGFRASVDTNEPGVDGAQSPADAIVNKSPESAGIVPIGAGGLPGVQGQVVIPAAPVGPAMIGPPGVSLVPWSAGFPGVQGQVPVGSVGPAMSGLPAVSWVPGTAGFPAIHGSPTGPGAPGLNGPVPTGNVVFTSPSLGPAGGYSFGYSGGPGGAFHSEAGDASGLKKGVYGFSGEGGAVRTVNYVADNTGFRASVQSNEPGVDTSQNPADVSLRPHGGVDTLTRVLRTHLQESQVVQRHFGVQETFGLN</sequence>
<name>A0ACB8CBJ3_DERSI</name>
<organism evidence="1 2">
    <name type="scientific">Dermacentor silvarum</name>
    <name type="common">Tick</name>
    <dbReference type="NCBI Taxonomy" id="543639"/>
    <lineage>
        <taxon>Eukaryota</taxon>
        <taxon>Metazoa</taxon>
        <taxon>Ecdysozoa</taxon>
        <taxon>Arthropoda</taxon>
        <taxon>Chelicerata</taxon>
        <taxon>Arachnida</taxon>
        <taxon>Acari</taxon>
        <taxon>Parasitiformes</taxon>
        <taxon>Ixodida</taxon>
        <taxon>Ixodoidea</taxon>
        <taxon>Ixodidae</taxon>
        <taxon>Rhipicephalinae</taxon>
        <taxon>Dermacentor</taxon>
    </lineage>
</organism>
<reference evidence="1" key="1">
    <citation type="submission" date="2020-05" db="EMBL/GenBank/DDBJ databases">
        <title>Large-scale comparative analyses of tick genomes elucidate their genetic diversity and vector capacities.</title>
        <authorList>
            <person name="Jia N."/>
            <person name="Wang J."/>
            <person name="Shi W."/>
            <person name="Du L."/>
            <person name="Sun Y."/>
            <person name="Zhan W."/>
            <person name="Jiang J."/>
            <person name="Wang Q."/>
            <person name="Zhang B."/>
            <person name="Ji P."/>
            <person name="Sakyi L.B."/>
            <person name="Cui X."/>
            <person name="Yuan T."/>
            <person name="Jiang B."/>
            <person name="Yang W."/>
            <person name="Lam T.T.-Y."/>
            <person name="Chang Q."/>
            <person name="Ding S."/>
            <person name="Wang X."/>
            <person name="Zhu J."/>
            <person name="Ruan X."/>
            <person name="Zhao L."/>
            <person name="Wei J."/>
            <person name="Que T."/>
            <person name="Du C."/>
            <person name="Cheng J."/>
            <person name="Dai P."/>
            <person name="Han X."/>
            <person name="Huang E."/>
            <person name="Gao Y."/>
            <person name="Liu J."/>
            <person name="Shao H."/>
            <person name="Ye R."/>
            <person name="Li L."/>
            <person name="Wei W."/>
            <person name="Wang X."/>
            <person name="Wang C."/>
            <person name="Yang T."/>
            <person name="Huo Q."/>
            <person name="Li W."/>
            <person name="Guo W."/>
            <person name="Chen H."/>
            <person name="Zhou L."/>
            <person name="Ni X."/>
            <person name="Tian J."/>
            <person name="Zhou Y."/>
            <person name="Sheng Y."/>
            <person name="Liu T."/>
            <person name="Pan Y."/>
            <person name="Xia L."/>
            <person name="Li J."/>
            <person name="Zhao F."/>
            <person name="Cao W."/>
        </authorList>
    </citation>
    <scope>NUCLEOTIDE SEQUENCE</scope>
    <source>
        <strain evidence="1">Dsil-2018</strain>
    </source>
</reference>
<protein>
    <submittedName>
        <fullName evidence="1">Uncharacterized protein</fullName>
    </submittedName>
</protein>
<comment type="caution">
    <text evidence="1">The sequence shown here is derived from an EMBL/GenBank/DDBJ whole genome shotgun (WGS) entry which is preliminary data.</text>
</comment>
<dbReference type="Proteomes" id="UP000821865">
    <property type="component" value="Chromosome 8"/>
</dbReference>
<gene>
    <name evidence="1" type="ORF">HPB49_022021</name>
</gene>
<dbReference type="EMBL" id="CM023477">
    <property type="protein sequence ID" value="KAH7938272.1"/>
    <property type="molecule type" value="Genomic_DNA"/>
</dbReference>
<proteinExistence type="predicted"/>
<evidence type="ECO:0000313" key="1">
    <source>
        <dbReference type="EMBL" id="KAH7938272.1"/>
    </source>
</evidence>
<keyword evidence="2" id="KW-1185">Reference proteome</keyword>
<evidence type="ECO:0000313" key="2">
    <source>
        <dbReference type="Proteomes" id="UP000821865"/>
    </source>
</evidence>
<accession>A0ACB8CBJ3</accession>